<organism evidence="1 2">
    <name type="scientific">Rhizophagus irregularis</name>
    <dbReference type="NCBI Taxonomy" id="588596"/>
    <lineage>
        <taxon>Eukaryota</taxon>
        <taxon>Fungi</taxon>
        <taxon>Fungi incertae sedis</taxon>
        <taxon>Mucoromycota</taxon>
        <taxon>Glomeromycotina</taxon>
        <taxon>Glomeromycetes</taxon>
        <taxon>Glomerales</taxon>
        <taxon>Glomeraceae</taxon>
        <taxon>Rhizophagus</taxon>
    </lineage>
</organism>
<feature type="non-terminal residue" evidence="1">
    <location>
        <position position="1"/>
    </location>
</feature>
<protein>
    <submittedName>
        <fullName evidence="1">Uncharacterized protein</fullName>
    </submittedName>
</protein>
<evidence type="ECO:0000313" key="2">
    <source>
        <dbReference type="Proteomes" id="UP000232722"/>
    </source>
</evidence>
<sequence>SSDTSETNACDSTGVFIFKVCVSTTTNTFALGTFSANFNVGDLAGAFVDGASTNTFSGTATGGACIDEFNLVLSLSALLLAIGNTCGNEFNSLFLLATSGAFSSSLLLAIGDAYGGEFDSSLSLATGSDCKSEFNLVLLLVTCGACRGEFNLVLLW</sequence>
<reference evidence="1 2" key="1">
    <citation type="submission" date="2016-04" db="EMBL/GenBank/DDBJ databases">
        <title>Genome analyses suggest a sexual origin of heterokaryosis in a supposedly ancient asexual fungus.</title>
        <authorList>
            <person name="Ropars J."/>
            <person name="Sedzielewska K."/>
            <person name="Noel J."/>
            <person name="Charron P."/>
            <person name="Farinelli L."/>
            <person name="Marton T."/>
            <person name="Kruger M."/>
            <person name="Pelin A."/>
            <person name="Brachmann A."/>
            <person name="Corradi N."/>
        </authorList>
    </citation>
    <scope>NUCLEOTIDE SEQUENCE [LARGE SCALE GENOMIC DNA]</scope>
    <source>
        <strain evidence="1 2">A5</strain>
    </source>
</reference>
<dbReference type="Proteomes" id="UP000232722">
    <property type="component" value="Unassembled WGS sequence"/>
</dbReference>
<name>A0A2N0NI94_9GLOM</name>
<accession>A0A2N0NI94</accession>
<comment type="caution">
    <text evidence="1">The sequence shown here is derived from an EMBL/GenBank/DDBJ whole genome shotgun (WGS) entry which is preliminary data.</text>
</comment>
<dbReference type="VEuPathDB" id="FungiDB:FUN_016792"/>
<proteinExistence type="predicted"/>
<reference evidence="1 2" key="2">
    <citation type="submission" date="2017-09" db="EMBL/GenBank/DDBJ databases">
        <title>Extensive intraspecific genome diversity in a model arbuscular mycorrhizal fungus.</title>
        <authorList>
            <person name="Chen E.C."/>
            <person name="Morin E."/>
            <person name="Beaudet D."/>
            <person name="Noel J."/>
            <person name="Ndikumana S."/>
            <person name="Charron P."/>
            <person name="St-Onge C."/>
            <person name="Giorgi J."/>
            <person name="Grigoriev I.V."/>
            <person name="Roux C."/>
            <person name="Martin F.M."/>
            <person name="Corradi N."/>
        </authorList>
    </citation>
    <scope>NUCLEOTIDE SEQUENCE [LARGE SCALE GENOMIC DNA]</scope>
    <source>
        <strain evidence="1 2">A5</strain>
    </source>
</reference>
<gene>
    <name evidence="1" type="ORF">RhiirA5_439107</name>
</gene>
<dbReference type="AlphaFoldDB" id="A0A2N0NI94"/>
<evidence type="ECO:0000313" key="1">
    <source>
        <dbReference type="EMBL" id="PKB94299.1"/>
    </source>
</evidence>
<dbReference type="EMBL" id="LLXJ01006306">
    <property type="protein sequence ID" value="PKB94299.1"/>
    <property type="molecule type" value="Genomic_DNA"/>
</dbReference>